<comment type="caution">
    <text evidence="1">The sequence shown here is derived from an EMBL/GenBank/DDBJ whole genome shotgun (WGS) entry which is preliminary data.</text>
</comment>
<dbReference type="GO" id="GO:0006508">
    <property type="term" value="P:proteolysis"/>
    <property type="evidence" value="ECO:0007669"/>
    <property type="project" value="InterPro"/>
</dbReference>
<gene>
    <name evidence="1" type="ORF">OMM_11625</name>
</gene>
<organism evidence="1 2">
    <name type="scientific">Candidatus Magnetoglobus multicellularis str. Araruama</name>
    <dbReference type="NCBI Taxonomy" id="890399"/>
    <lineage>
        <taxon>Bacteria</taxon>
        <taxon>Pseudomonadati</taxon>
        <taxon>Thermodesulfobacteriota</taxon>
        <taxon>Desulfobacteria</taxon>
        <taxon>Desulfobacterales</taxon>
        <taxon>Desulfobacteraceae</taxon>
        <taxon>Candidatus Magnetoglobus</taxon>
    </lineage>
</organism>
<evidence type="ECO:0000313" key="2">
    <source>
        <dbReference type="Proteomes" id="UP000189670"/>
    </source>
</evidence>
<dbReference type="Proteomes" id="UP000189670">
    <property type="component" value="Unassembled WGS sequence"/>
</dbReference>
<reference evidence="2" key="1">
    <citation type="submission" date="2012-11" db="EMBL/GenBank/DDBJ databases">
        <authorList>
            <person name="Lucero-Rivera Y.E."/>
            <person name="Tovar-Ramirez D."/>
        </authorList>
    </citation>
    <scope>NUCLEOTIDE SEQUENCE [LARGE SCALE GENOMIC DNA]</scope>
    <source>
        <strain evidence="2">Araruama</strain>
    </source>
</reference>
<dbReference type="EMBL" id="ATBP01001391">
    <property type="protein sequence ID" value="ETR67413.1"/>
    <property type="molecule type" value="Genomic_DNA"/>
</dbReference>
<dbReference type="GO" id="GO:0008233">
    <property type="term" value="F:peptidase activity"/>
    <property type="evidence" value="ECO:0007669"/>
    <property type="project" value="InterPro"/>
</dbReference>
<evidence type="ECO:0008006" key="3">
    <source>
        <dbReference type="Google" id="ProtNLM"/>
    </source>
</evidence>
<protein>
    <recommendedName>
        <fullName evidence="3">Peptidase C13 family protein</fullName>
    </recommendedName>
</protein>
<proteinExistence type="predicted"/>
<accession>A0A1V1NXX1</accession>
<sequence>MIYYISPDTSNTNESIIIDDNSPEVNDIKNFIQQLYIGKPLTDVDKDRPFLIYLADHGAPGKFQVNQGNEILDAKDLDEWLDKLQYETNCPVYIIIESCFSGTFVEKIAPTSEQQRVIITSTGNYVSRYSRDGRESFSRYLFDQLSIGNNIADSFNFASQELNKHYIFYGQYPRIEDGHSLALAQSSYIGNSFIIGNIRPEIIDHTKPQTLPAGPGSLFVKIVDIGKSCHVWAT</sequence>
<name>A0A1V1NXX1_9BACT</name>
<dbReference type="InterPro" id="IPR001096">
    <property type="entry name" value="Peptidase_C13"/>
</dbReference>
<feature type="non-terminal residue" evidence="1">
    <location>
        <position position="234"/>
    </location>
</feature>
<evidence type="ECO:0000313" key="1">
    <source>
        <dbReference type="EMBL" id="ETR67413.1"/>
    </source>
</evidence>
<dbReference type="AlphaFoldDB" id="A0A1V1NXX1"/>
<dbReference type="Pfam" id="PF01650">
    <property type="entry name" value="Peptidase_C13"/>
    <property type="match status" value="1"/>
</dbReference>
<dbReference type="Gene3D" id="3.40.50.1460">
    <property type="match status" value="1"/>
</dbReference>